<dbReference type="PIRSF" id="PIRSF018266">
    <property type="entry name" value="FecR"/>
    <property type="match status" value="1"/>
</dbReference>
<organism evidence="4 5">
    <name type="scientific">Pseudarcicella hirudinis</name>
    <dbReference type="NCBI Taxonomy" id="1079859"/>
    <lineage>
        <taxon>Bacteria</taxon>
        <taxon>Pseudomonadati</taxon>
        <taxon>Bacteroidota</taxon>
        <taxon>Cytophagia</taxon>
        <taxon>Cytophagales</taxon>
        <taxon>Flectobacillaceae</taxon>
        <taxon>Pseudarcicella</taxon>
    </lineage>
</organism>
<dbReference type="InterPro" id="IPR006860">
    <property type="entry name" value="FecR"/>
</dbReference>
<evidence type="ECO:0000259" key="3">
    <source>
        <dbReference type="Pfam" id="PF16344"/>
    </source>
</evidence>
<dbReference type="Gene3D" id="2.60.120.1440">
    <property type="match status" value="1"/>
</dbReference>
<dbReference type="OrthoDB" id="645173at2"/>
<dbReference type="InterPro" id="IPR012373">
    <property type="entry name" value="Ferrdict_sens_TM"/>
</dbReference>
<evidence type="ECO:0000259" key="2">
    <source>
        <dbReference type="Pfam" id="PF04773"/>
    </source>
</evidence>
<keyword evidence="1" id="KW-0472">Membrane</keyword>
<proteinExistence type="predicted"/>
<dbReference type="InterPro" id="IPR032508">
    <property type="entry name" value="FecR_C"/>
</dbReference>
<evidence type="ECO:0000256" key="1">
    <source>
        <dbReference type="SAM" id="Phobius"/>
    </source>
</evidence>
<dbReference type="PANTHER" id="PTHR30273">
    <property type="entry name" value="PERIPLASMIC SIGNAL SENSOR AND SIGMA FACTOR ACTIVATOR FECR-RELATED"/>
    <property type="match status" value="1"/>
</dbReference>
<dbReference type="Pfam" id="PF04773">
    <property type="entry name" value="FecR"/>
    <property type="match status" value="1"/>
</dbReference>
<evidence type="ECO:0000313" key="4">
    <source>
        <dbReference type="EMBL" id="SFQ17880.1"/>
    </source>
</evidence>
<feature type="transmembrane region" description="Helical" evidence="1">
    <location>
        <begin position="79"/>
        <end position="97"/>
    </location>
</feature>
<reference evidence="4 5" key="1">
    <citation type="submission" date="2016-10" db="EMBL/GenBank/DDBJ databases">
        <authorList>
            <person name="de Groot N.N."/>
        </authorList>
    </citation>
    <scope>NUCLEOTIDE SEQUENCE [LARGE SCALE GENOMIC DNA]</scope>
    <source>
        <strain evidence="5">E92,LMG 26720,CCM 7988</strain>
    </source>
</reference>
<dbReference type="EMBL" id="FOXH01000011">
    <property type="protein sequence ID" value="SFQ17880.1"/>
    <property type="molecule type" value="Genomic_DNA"/>
</dbReference>
<feature type="domain" description="FecR protein" evidence="2">
    <location>
        <begin position="123"/>
        <end position="212"/>
    </location>
</feature>
<dbReference type="STRING" id="1079859.SAMN04515674_111137"/>
<keyword evidence="1" id="KW-0812">Transmembrane</keyword>
<accession>A0A1I5WDS4</accession>
<gene>
    <name evidence="4" type="ORF">SAMN04515674_111137</name>
</gene>
<keyword evidence="5" id="KW-1185">Reference proteome</keyword>
<dbReference type="AlphaFoldDB" id="A0A1I5WDS4"/>
<dbReference type="Gene3D" id="3.55.50.30">
    <property type="match status" value="1"/>
</dbReference>
<protein>
    <recommendedName>
        <fullName evidence="6">Ferric-dicitrate binding protein FerR, regulates iron transport through sigma-19</fullName>
    </recommendedName>
</protein>
<dbReference type="Pfam" id="PF16344">
    <property type="entry name" value="FecR_C"/>
    <property type="match status" value="1"/>
</dbReference>
<dbReference type="Proteomes" id="UP000199306">
    <property type="component" value="Unassembled WGS sequence"/>
</dbReference>
<dbReference type="RefSeq" id="WP_092018516.1">
    <property type="nucleotide sequence ID" value="NZ_FOXH01000011.1"/>
</dbReference>
<sequence length="348" mass="39795">MNKSEFRQLLRKYLDGECNDEEIQKIDHWYSLLGEHTELDLTETEKEKLKNRLWQKIEAGSGASEVQVIPLLRRFKTRWIAAAALLLIGGFSYWALLKENLFYERTTLTVVSQNGISEQINETRSTQKIQLSDGSVVELSPESSIRFTEKFEGDKREVFLSGNAFFKVARNPEKPFYVYCGKIVTQVLGTSFWVRGNKSSKAVEVEVRTGKVSVFEQKNDKNRKENVKVSAGVILTPNQKVVYFSDNDHWVTGLSANPLPIVDEVRKQEKTLISFAFNETPLPLVLKDLEQVYGIDFMMENESLRNCTFTGEIMHQTLYNKLELICQAIDATYEIRGTHILISGKGCN</sequence>
<keyword evidence="1" id="KW-1133">Transmembrane helix</keyword>
<dbReference type="PANTHER" id="PTHR30273:SF2">
    <property type="entry name" value="PROTEIN FECR"/>
    <property type="match status" value="1"/>
</dbReference>
<evidence type="ECO:0008006" key="6">
    <source>
        <dbReference type="Google" id="ProtNLM"/>
    </source>
</evidence>
<evidence type="ECO:0000313" key="5">
    <source>
        <dbReference type="Proteomes" id="UP000199306"/>
    </source>
</evidence>
<dbReference type="GO" id="GO:0016989">
    <property type="term" value="F:sigma factor antagonist activity"/>
    <property type="evidence" value="ECO:0007669"/>
    <property type="project" value="TreeGrafter"/>
</dbReference>
<name>A0A1I5WDS4_9BACT</name>
<feature type="domain" description="Protein FecR C-terminal" evidence="3">
    <location>
        <begin position="275"/>
        <end position="342"/>
    </location>
</feature>